<dbReference type="Proteomes" id="UP001107558">
    <property type="component" value="Unassembled WGS sequence"/>
</dbReference>
<dbReference type="EMBL" id="JADBJN010000023">
    <property type="protein sequence ID" value="KAG5666215.1"/>
    <property type="molecule type" value="Genomic_DNA"/>
</dbReference>
<proteinExistence type="predicted"/>
<sequence length="176" mass="20372">MVLWLGMEKKIYCCDVKNLEIFKNATRIKIENAIGDHTNGKSSNKQVLGLSIWKATNMNFFPSNLEEIFPSLILINIFSSDLSQISTFDWCQFVGAEKSKSNPWIKRFMKMFKSQMPSAIFKPCPHFGKIEIKNLSVKTDLLMFAPTGFIRFTDQWFNEKNLTILYISILLKVENL</sequence>
<gene>
    <name evidence="1" type="ORF">PVAND_017636</name>
</gene>
<evidence type="ECO:0000313" key="1">
    <source>
        <dbReference type="EMBL" id="KAG5666215.1"/>
    </source>
</evidence>
<protein>
    <submittedName>
        <fullName evidence="1">Uncharacterized protein</fullName>
    </submittedName>
</protein>
<name>A0A9J6B974_POLVA</name>
<organism evidence="1 2">
    <name type="scientific">Polypedilum vanderplanki</name>
    <name type="common">Sleeping chironomid midge</name>
    <dbReference type="NCBI Taxonomy" id="319348"/>
    <lineage>
        <taxon>Eukaryota</taxon>
        <taxon>Metazoa</taxon>
        <taxon>Ecdysozoa</taxon>
        <taxon>Arthropoda</taxon>
        <taxon>Hexapoda</taxon>
        <taxon>Insecta</taxon>
        <taxon>Pterygota</taxon>
        <taxon>Neoptera</taxon>
        <taxon>Endopterygota</taxon>
        <taxon>Diptera</taxon>
        <taxon>Nematocera</taxon>
        <taxon>Chironomoidea</taxon>
        <taxon>Chironomidae</taxon>
        <taxon>Chironominae</taxon>
        <taxon>Polypedilum</taxon>
        <taxon>Polypedilum</taxon>
    </lineage>
</organism>
<evidence type="ECO:0000313" key="2">
    <source>
        <dbReference type="Proteomes" id="UP001107558"/>
    </source>
</evidence>
<accession>A0A9J6B974</accession>
<reference evidence="1" key="1">
    <citation type="submission" date="2021-03" db="EMBL/GenBank/DDBJ databases">
        <title>Chromosome level genome of the anhydrobiotic midge Polypedilum vanderplanki.</title>
        <authorList>
            <person name="Yoshida Y."/>
            <person name="Kikawada T."/>
            <person name="Gusev O."/>
        </authorList>
    </citation>
    <scope>NUCLEOTIDE SEQUENCE</scope>
    <source>
        <strain evidence="1">NIAS01</strain>
        <tissue evidence="1">Whole body or cell culture</tissue>
    </source>
</reference>
<dbReference type="AlphaFoldDB" id="A0A9J6B974"/>
<keyword evidence="2" id="KW-1185">Reference proteome</keyword>
<comment type="caution">
    <text evidence="1">The sequence shown here is derived from an EMBL/GenBank/DDBJ whole genome shotgun (WGS) entry which is preliminary data.</text>
</comment>